<feature type="compositionally biased region" description="Basic residues" evidence="1">
    <location>
        <begin position="36"/>
        <end position="47"/>
    </location>
</feature>
<keyword evidence="3" id="KW-1185">Reference proteome</keyword>
<feature type="region of interest" description="Disordered" evidence="1">
    <location>
        <begin position="156"/>
        <end position="180"/>
    </location>
</feature>
<sequence length="180" mass="20005">MPPAVKSRLEDVVGLNSKSHKEFCDHVSHALEQYRKNRQAKKPRKRAPEKINSITTGRTDQKEQEKDSSFSKERRIGTNDSDGSSQCPTSSNSAKPSSPSKSTPDSCTCHQYLYSTARVNRMEKETSTRGTERKRQECAGDVGNLDITRMNVPQIHGNSHLGVEGERVGSSHTGVHLRAQ</sequence>
<evidence type="ECO:0000313" key="2">
    <source>
        <dbReference type="EMBL" id="KAI2651141.1"/>
    </source>
</evidence>
<feature type="compositionally biased region" description="Basic and acidic residues" evidence="1">
    <location>
        <begin position="120"/>
        <end position="138"/>
    </location>
</feature>
<evidence type="ECO:0000313" key="3">
    <source>
        <dbReference type="Proteomes" id="UP000830375"/>
    </source>
</evidence>
<name>A0ABQ8LKE4_LABRO</name>
<evidence type="ECO:0000256" key="1">
    <source>
        <dbReference type="SAM" id="MobiDB-lite"/>
    </source>
</evidence>
<reference evidence="2 3" key="1">
    <citation type="submission" date="2022-01" db="EMBL/GenBank/DDBJ databases">
        <title>A high-quality chromosome-level genome assembly of rohu carp, Labeo rohita.</title>
        <authorList>
            <person name="Arick M.A. II"/>
            <person name="Hsu C.-Y."/>
            <person name="Magbanua Z."/>
            <person name="Pechanova O."/>
            <person name="Grover C."/>
            <person name="Miller E."/>
            <person name="Thrash A."/>
            <person name="Ezzel L."/>
            <person name="Alam S."/>
            <person name="Benzie J."/>
            <person name="Hamilton M."/>
            <person name="Karsi A."/>
            <person name="Lawrence M.L."/>
            <person name="Peterson D.G."/>
        </authorList>
    </citation>
    <scope>NUCLEOTIDE SEQUENCE [LARGE SCALE GENOMIC DNA]</scope>
    <source>
        <strain evidence="3">BAU-BD-2019</strain>
        <tissue evidence="2">Blood</tissue>
    </source>
</reference>
<organism evidence="2 3">
    <name type="scientific">Labeo rohita</name>
    <name type="common">Indian major carp</name>
    <name type="synonym">Cyprinus rohita</name>
    <dbReference type="NCBI Taxonomy" id="84645"/>
    <lineage>
        <taxon>Eukaryota</taxon>
        <taxon>Metazoa</taxon>
        <taxon>Chordata</taxon>
        <taxon>Craniata</taxon>
        <taxon>Vertebrata</taxon>
        <taxon>Euteleostomi</taxon>
        <taxon>Actinopterygii</taxon>
        <taxon>Neopterygii</taxon>
        <taxon>Teleostei</taxon>
        <taxon>Ostariophysi</taxon>
        <taxon>Cypriniformes</taxon>
        <taxon>Cyprinidae</taxon>
        <taxon>Labeoninae</taxon>
        <taxon>Labeonini</taxon>
        <taxon>Labeo</taxon>
    </lineage>
</organism>
<protein>
    <submittedName>
        <fullName evidence="2">Rho guanine nucleotide exchange factor 17</fullName>
    </submittedName>
</protein>
<comment type="caution">
    <text evidence="2">The sequence shown here is derived from an EMBL/GenBank/DDBJ whole genome shotgun (WGS) entry which is preliminary data.</text>
</comment>
<gene>
    <name evidence="2" type="ORF">H4Q32_019166</name>
</gene>
<feature type="region of interest" description="Disordered" evidence="1">
    <location>
        <begin position="34"/>
        <end position="142"/>
    </location>
</feature>
<proteinExistence type="predicted"/>
<dbReference type="Proteomes" id="UP000830375">
    <property type="component" value="Unassembled WGS sequence"/>
</dbReference>
<feature type="compositionally biased region" description="Low complexity" evidence="1">
    <location>
        <begin position="87"/>
        <end position="109"/>
    </location>
</feature>
<feature type="compositionally biased region" description="Basic and acidic residues" evidence="1">
    <location>
        <begin position="59"/>
        <end position="77"/>
    </location>
</feature>
<dbReference type="EMBL" id="JACTAM010000021">
    <property type="protein sequence ID" value="KAI2651141.1"/>
    <property type="molecule type" value="Genomic_DNA"/>
</dbReference>
<accession>A0ABQ8LKE4</accession>